<keyword evidence="3" id="KW-1185">Reference proteome</keyword>
<reference evidence="2" key="2">
    <citation type="submission" date="2018-05" db="EMBL/GenBank/DDBJ databases">
        <title>OmerRS3 (Oryza meridionalis Reference Sequence Version 3).</title>
        <authorList>
            <person name="Zhang J."/>
            <person name="Kudrna D."/>
            <person name="Lee S."/>
            <person name="Talag J."/>
            <person name="Welchert J."/>
            <person name="Wing R.A."/>
        </authorList>
    </citation>
    <scope>NUCLEOTIDE SEQUENCE [LARGE SCALE GENOMIC DNA]</scope>
    <source>
        <strain evidence="2">cv. OR44</strain>
    </source>
</reference>
<feature type="region of interest" description="Disordered" evidence="1">
    <location>
        <begin position="58"/>
        <end position="87"/>
    </location>
</feature>
<dbReference type="HOGENOM" id="CLU_1241795_0_0_1"/>
<sequence>MAATSSPGKVAVDPQLPSLDLACPRLDSTDAGGAVARRDGGGVADDEGGRCVMAREAGTKVAEGGTREAAPTVTPSPAAKAARREPACEARMREAMPIVALSDVPSATKLLLDLVGNMVDTDVFDAPVFNFRFLFRPARPPPLLDAPLFCWPDCFQTMVMESSGGSGEVFIREVGPACLWSGLFGLAGHAPFEGILGENPACYSKIGDIDACGDVSSLEVLPR</sequence>
<name>A0A0E0CKF9_9ORYZ</name>
<dbReference type="AlphaFoldDB" id="A0A0E0CKF9"/>
<reference evidence="2" key="1">
    <citation type="submission" date="2015-04" db="UniProtKB">
        <authorList>
            <consortium name="EnsemblPlants"/>
        </authorList>
    </citation>
    <scope>IDENTIFICATION</scope>
</reference>
<dbReference type="Proteomes" id="UP000008021">
    <property type="component" value="Chromosome 2"/>
</dbReference>
<protein>
    <submittedName>
        <fullName evidence="2">Uncharacterized protein</fullName>
    </submittedName>
</protein>
<dbReference type="EnsemblPlants" id="OMERI02G16340.1">
    <property type="protein sequence ID" value="OMERI02G16340.1"/>
    <property type="gene ID" value="OMERI02G16340"/>
</dbReference>
<evidence type="ECO:0000256" key="1">
    <source>
        <dbReference type="SAM" id="MobiDB-lite"/>
    </source>
</evidence>
<evidence type="ECO:0000313" key="2">
    <source>
        <dbReference type="EnsemblPlants" id="OMERI02G16340.1"/>
    </source>
</evidence>
<dbReference type="Gramene" id="OMERI02G16340.1">
    <property type="protein sequence ID" value="OMERI02G16340.1"/>
    <property type="gene ID" value="OMERI02G16340"/>
</dbReference>
<accession>A0A0E0CKF9</accession>
<organism evidence="2">
    <name type="scientific">Oryza meridionalis</name>
    <dbReference type="NCBI Taxonomy" id="40149"/>
    <lineage>
        <taxon>Eukaryota</taxon>
        <taxon>Viridiplantae</taxon>
        <taxon>Streptophyta</taxon>
        <taxon>Embryophyta</taxon>
        <taxon>Tracheophyta</taxon>
        <taxon>Spermatophyta</taxon>
        <taxon>Magnoliopsida</taxon>
        <taxon>Liliopsida</taxon>
        <taxon>Poales</taxon>
        <taxon>Poaceae</taxon>
        <taxon>BOP clade</taxon>
        <taxon>Oryzoideae</taxon>
        <taxon>Oryzeae</taxon>
        <taxon>Oryzinae</taxon>
        <taxon>Oryza</taxon>
    </lineage>
</organism>
<evidence type="ECO:0000313" key="3">
    <source>
        <dbReference type="Proteomes" id="UP000008021"/>
    </source>
</evidence>
<proteinExistence type="predicted"/>